<gene>
    <name evidence="2" type="ORF">HannXRQ_Chr17g0553091</name>
    <name evidence="1" type="ORF">HanXRQr2_Chr17g0806681</name>
</gene>
<dbReference type="EMBL" id="CM007906">
    <property type="protein sequence ID" value="OTF86650.1"/>
    <property type="molecule type" value="Genomic_DNA"/>
</dbReference>
<dbReference type="Proteomes" id="UP000215914">
    <property type="component" value="Chromosome 17"/>
</dbReference>
<organism evidence="2 3">
    <name type="scientific">Helianthus annuus</name>
    <name type="common">Common sunflower</name>
    <dbReference type="NCBI Taxonomy" id="4232"/>
    <lineage>
        <taxon>Eukaryota</taxon>
        <taxon>Viridiplantae</taxon>
        <taxon>Streptophyta</taxon>
        <taxon>Embryophyta</taxon>
        <taxon>Tracheophyta</taxon>
        <taxon>Spermatophyta</taxon>
        <taxon>Magnoliopsida</taxon>
        <taxon>eudicotyledons</taxon>
        <taxon>Gunneridae</taxon>
        <taxon>Pentapetalae</taxon>
        <taxon>asterids</taxon>
        <taxon>campanulids</taxon>
        <taxon>Asterales</taxon>
        <taxon>Asteraceae</taxon>
        <taxon>Asteroideae</taxon>
        <taxon>Heliantheae alliance</taxon>
        <taxon>Heliantheae</taxon>
        <taxon>Helianthus</taxon>
    </lineage>
</organism>
<evidence type="ECO:0000313" key="2">
    <source>
        <dbReference type="EMBL" id="OTF86650.1"/>
    </source>
</evidence>
<dbReference type="AlphaFoldDB" id="A0A251RQW5"/>
<reference evidence="1" key="3">
    <citation type="submission" date="2020-06" db="EMBL/GenBank/DDBJ databases">
        <title>Helianthus annuus Genome sequencing and assembly Release 2.</title>
        <authorList>
            <person name="Gouzy J."/>
            <person name="Langlade N."/>
            <person name="Munos S."/>
        </authorList>
    </citation>
    <scope>NUCLEOTIDE SEQUENCE</scope>
    <source>
        <tissue evidence="1">Leaves</tissue>
    </source>
</reference>
<reference evidence="2" key="2">
    <citation type="submission" date="2017-02" db="EMBL/GenBank/DDBJ databases">
        <title>Sunflower complete genome.</title>
        <authorList>
            <person name="Langlade N."/>
            <person name="Munos S."/>
        </authorList>
    </citation>
    <scope>NUCLEOTIDE SEQUENCE [LARGE SCALE GENOMIC DNA]</scope>
    <source>
        <tissue evidence="2">Leaves</tissue>
    </source>
</reference>
<evidence type="ECO:0000313" key="3">
    <source>
        <dbReference type="Proteomes" id="UP000215914"/>
    </source>
</evidence>
<accession>A0A251RQW5</accession>
<dbReference type="Gramene" id="mRNA:HanXRQr2_Chr17g0806681">
    <property type="protein sequence ID" value="CDS:HanXRQr2_Chr17g0806681.1"/>
    <property type="gene ID" value="HanXRQr2_Chr17g0806681"/>
</dbReference>
<dbReference type="EMBL" id="MNCJ02000332">
    <property type="protein sequence ID" value="KAF5755782.1"/>
    <property type="molecule type" value="Genomic_DNA"/>
</dbReference>
<sequence>MPRFNSTTTAAIPFSLYHSLSDPIHLSHGGGKQNDRRSGDVVTMIMFIEMKMTMDAPIQLYHHCRHTLLSLTRSASHNHA</sequence>
<reference evidence="1 3" key="1">
    <citation type="journal article" date="2017" name="Nature">
        <title>The sunflower genome provides insights into oil metabolism, flowering and Asterid evolution.</title>
        <authorList>
            <person name="Badouin H."/>
            <person name="Gouzy J."/>
            <person name="Grassa C.J."/>
            <person name="Murat F."/>
            <person name="Staton S.E."/>
            <person name="Cottret L."/>
            <person name="Lelandais-Briere C."/>
            <person name="Owens G.L."/>
            <person name="Carrere S."/>
            <person name="Mayjonade B."/>
            <person name="Legrand L."/>
            <person name="Gill N."/>
            <person name="Kane N.C."/>
            <person name="Bowers J.E."/>
            <person name="Hubner S."/>
            <person name="Bellec A."/>
            <person name="Berard A."/>
            <person name="Berges H."/>
            <person name="Blanchet N."/>
            <person name="Boniface M.C."/>
            <person name="Brunel D."/>
            <person name="Catrice O."/>
            <person name="Chaidir N."/>
            <person name="Claudel C."/>
            <person name="Donnadieu C."/>
            <person name="Faraut T."/>
            <person name="Fievet G."/>
            <person name="Helmstetter N."/>
            <person name="King M."/>
            <person name="Knapp S.J."/>
            <person name="Lai Z."/>
            <person name="Le Paslier M.C."/>
            <person name="Lippi Y."/>
            <person name="Lorenzon L."/>
            <person name="Mandel J.R."/>
            <person name="Marage G."/>
            <person name="Marchand G."/>
            <person name="Marquand E."/>
            <person name="Bret-Mestries E."/>
            <person name="Morien E."/>
            <person name="Nambeesan S."/>
            <person name="Nguyen T."/>
            <person name="Pegot-Espagnet P."/>
            <person name="Pouilly N."/>
            <person name="Raftis F."/>
            <person name="Sallet E."/>
            <person name="Schiex T."/>
            <person name="Thomas J."/>
            <person name="Vandecasteele C."/>
            <person name="Vares D."/>
            <person name="Vear F."/>
            <person name="Vautrin S."/>
            <person name="Crespi M."/>
            <person name="Mangin B."/>
            <person name="Burke J.M."/>
            <person name="Salse J."/>
            <person name="Munos S."/>
            <person name="Vincourt P."/>
            <person name="Rieseberg L.H."/>
            <person name="Langlade N.B."/>
        </authorList>
    </citation>
    <scope>NUCLEOTIDE SEQUENCE [LARGE SCALE GENOMIC DNA]</scope>
    <source>
        <strain evidence="3">cv. SF193</strain>
        <tissue evidence="1">Leaves</tissue>
    </source>
</reference>
<protein>
    <submittedName>
        <fullName evidence="2">Uncharacterized protein</fullName>
    </submittedName>
</protein>
<keyword evidence="3" id="KW-1185">Reference proteome</keyword>
<dbReference type="InParanoid" id="A0A251RQW5"/>
<evidence type="ECO:0000313" key="1">
    <source>
        <dbReference type="EMBL" id="KAF5755782.1"/>
    </source>
</evidence>
<proteinExistence type="predicted"/>
<name>A0A251RQW5_HELAN</name>